<evidence type="ECO:0000256" key="2">
    <source>
        <dbReference type="ARBA" id="ARBA00023242"/>
    </source>
</evidence>
<evidence type="ECO:0000256" key="3">
    <source>
        <dbReference type="SAM" id="MobiDB-lite"/>
    </source>
</evidence>
<keyword evidence="6" id="KW-1185">Reference proteome</keyword>
<dbReference type="OMA" id="GMEENSW"/>
<proteinExistence type="predicted"/>
<dbReference type="SMART" id="SM00298">
    <property type="entry name" value="CHROMO"/>
    <property type="match status" value="1"/>
</dbReference>
<dbReference type="RefSeq" id="XP_013018540.1">
    <property type="nucleotide sequence ID" value="XM_013163086.1"/>
</dbReference>
<feature type="domain" description="Chromo" evidence="4">
    <location>
        <begin position="136"/>
        <end position="198"/>
    </location>
</feature>
<dbReference type="GO" id="GO:0003677">
    <property type="term" value="F:DNA binding"/>
    <property type="evidence" value="ECO:0007669"/>
    <property type="project" value="EnsemblFungi"/>
</dbReference>
<evidence type="ECO:0000313" key="6">
    <source>
        <dbReference type="Proteomes" id="UP000016088"/>
    </source>
</evidence>
<dbReference type="InterPro" id="IPR023780">
    <property type="entry name" value="Chromo_domain"/>
</dbReference>
<name>S9RFP8_SCHOY</name>
<dbReference type="CDD" id="cd18657">
    <property type="entry name" value="CSD_Swi6"/>
    <property type="match status" value="1"/>
</dbReference>
<dbReference type="GO" id="GO:0031509">
    <property type="term" value="P:subtelomeric heterochromatin formation"/>
    <property type="evidence" value="ECO:0007669"/>
    <property type="project" value="EnsemblFungi"/>
</dbReference>
<dbReference type="Proteomes" id="UP000016088">
    <property type="component" value="Unassembled WGS sequence"/>
</dbReference>
<dbReference type="VEuPathDB" id="FungiDB:SOCG_00666"/>
<dbReference type="Pfam" id="PF00385">
    <property type="entry name" value="Chromo"/>
    <property type="match status" value="1"/>
</dbReference>
<accession>S9RFP8</accession>
<dbReference type="CDD" id="cd18637">
    <property type="entry name" value="CD_Swi6_like"/>
    <property type="match status" value="1"/>
</dbReference>
<feature type="region of interest" description="Disordered" evidence="3">
    <location>
        <begin position="193"/>
        <end position="257"/>
    </location>
</feature>
<dbReference type="eggNOG" id="KOG1911">
    <property type="taxonomic scope" value="Eukaryota"/>
</dbReference>
<evidence type="ECO:0000313" key="5">
    <source>
        <dbReference type="EMBL" id="EPX72904.1"/>
    </source>
</evidence>
<evidence type="ECO:0000259" key="4">
    <source>
        <dbReference type="PROSITE" id="PS50013"/>
    </source>
</evidence>
<dbReference type="GO" id="GO:0140720">
    <property type="term" value="C:subtelomeric heterochromatin"/>
    <property type="evidence" value="ECO:0007669"/>
    <property type="project" value="EnsemblFungi"/>
</dbReference>
<dbReference type="AlphaFoldDB" id="S9RFP8"/>
<dbReference type="HOGENOM" id="CLU_045874_5_0_1"/>
<dbReference type="GeneID" id="25029650"/>
<dbReference type="GO" id="GO:0031934">
    <property type="term" value="C:mating-type region heterochromatin"/>
    <property type="evidence" value="ECO:0007669"/>
    <property type="project" value="EnsemblFungi"/>
</dbReference>
<dbReference type="EMBL" id="KE503207">
    <property type="protein sequence ID" value="EPX72904.1"/>
    <property type="molecule type" value="Genomic_DNA"/>
</dbReference>
<dbReference type="InterPro" id="IPR008251">
    <property type="entry name" value="Chromo_shadow_dom"/>
</dbReference>
<dbReference type="GO" id="GO:0005634">
    <property type="term" value="C:nucleus"/>
    <property type="evidence" value="ECO:0007669"/>
    <property type="project" value="UniProtKB-SubCell"/>
</dbReference>
<sequence length="345" mass="39173">MVKTASLSLMSNLIMKGESASSDKSSKALNDEVHNPLSFSSTEEDDKIFEFDDPTTNLATLQENEKSGSIIPSSFDRKESTESSDSDALGHEENPRNKNETEQSEPALKPNSPSLPLSNYEESGSEGSDGSGEEEYIVEAVLDARLKENGTGYQYYLKWEGYDDPEDNTWNEEEDCVGCQELVNEFWRKKGGKPPINMLRTKRRKARSTSQSRKLLEKKTDDDLKPPISTFSRKRRKSATKSKNLEENSDVDPSLSPLLRSESSAIDSFLALRKTNAFKPPFHMESWEDLVDRVETVQKLKSGKIIVQLQWKDGQKSAHDNVIIHQKCPLHIIRFYEDHLNFEEE</sequence>
<feature type="compositionally biased region" description="Basic and acidic residues" evidence="3">
    <location>
        <begin position="88"/>
        <end position="101"/>
    </location>
</feature>
<protein>
    <submittedName>
        <fullName evidence="5">Chromodomain protein 2</fullName>
    </submittedName>
</protein>
<feature type="compositionally biased region" description="Basic and acidic residues" evidence="3">
    <location>
        <begin position="214"/>
        <end position="225"/>
    </location>
</feature>
<keyword evidence="2" id="KW-0539">Nucleus</keyword>
<organism evidence="5 6">
    <name type="scientific">Schizosaccharomyces octosporus (strain yFS286)</name>
    <name type="common">Fission yeast</name>
    <name type="synonym">Octosporomyces octosporus</name>
    <dbReference type="NCBI Taxonomy" id="483514"/>
    <lineage>
        <taxon>Eukaryota</taxon>
        <taxon>Fungi</taxon>
        <taxon>Dikarya</taxon>
        <taxon>Ascomycota</taxon>
        <taxon>Taphrinomycotina</taxon>
        <taxon>Schizosaccharomycetes</taxon>
        <taxon>Schizosaccharomycetales</taxon>
        <taxon>Schizosaccharomycetaceae</taxon>
        <taxon>Schizosaccharomyces</taxon>
    </lineage>
</organism>
<dbReference type="GO" id="GO:0031048">
    <property type="term" value="P:regulatory ncRNA-mediated heterochromatin formation"/>
    <property type="evidence" value="ECO:0007669"/>
    <property type="project" value="EnsemblFungi"/>
</dbReference>
<dbReference type="OrthoDB" id="433924at2759"/>
<dbReference type="GO" id="GO:0031508">
    <property type="term" value="P:pericentric heterochromatin formation"/>
    <property type="evidence" value="ECO:0007669"/>
    <property type="project" value="EnsemblFungi"/>
</dbReference>
<dbReference type="InterPro" id="IPR016197">
    <property type="entry name" value="Chromo-like_dom_sf"/>
</dbReference>
<evidence type="ECO:0000256" key="1">
    <source>
        <dbReference type="ARBA" id="ARBA00004123"/>
    </source>
</evidence>
<dbReference type="PANTHER" id="PTHR22812">
    <property type="entry name" value="CHROMOBOX PROTEIN"/>
    <property type="match status" value="1"/>
</dbReference>
<feature type="region of interest" description="Disordered" evidence="3">
    <location>
        <begin position="34"/>
        <end position="136"/>
    </location>
</feature>
<dbReference type="Gene3D" id="2.40.50.40">
    <property type="match status" value="2"/>
</dbReference>
<dbReference type="InterPro" id="IPR000953">
    <property type="entry name" value="Chromo/chromo_shadow_dom"/>
</dbReference>
<dbReference type="SMART" id="SM00300">
    <property type="entry name" value="ChSh"/>
    <property type="match status" value="1"/>
</dbReference>
<dbReference type="GO" id="GO:0000183">
    <property type="term" value="P:rDNA heterochromatin formation"/>
    <property type="evidence" value="ECO:0007669"/>
    <property type="project" value="EnsemblFungi"/>
</dbReference>
<dbReference type="SUPFAM" id="SSF54160">
    <property type="entry name" value="Chromo domain-like"/>
    <property type="match status" value="2"/>
</dbReference>
<dbReference type="InterPro" id="IPR051219">
    <property type="entry name" value="Heterochromatin_chromo-domain"/>
</dbReference>
<dbReference type="Pfam" id="PF01393">
    <property type="entry name" value="Chromo_shadow"/>
    <property type="match status" value="1"/>
</dbReference>
<dbReference type="PROSITE" id="PS50013">
    <property type="entry name" value="CHROMO_2"/>
    <property type="match status" value="1"/>
</dbReference>
<reference evidence="5 6" key="1">
    <citation type="journal article" date="2011" name="Science">
        <title>Comparative functional genomics of the fission yeasts.</title>
        <authorList>
            <person name="Rhind N."/>
            <person name="Chen Z."/>
            <person name="Yassour M."/>
            <person name="Thompson D.A."/>
            <person name="Haas B.J."/>
            <person name="Habib N."/>
            <person name="Wapinski I."/>
            <person name="Roy S."/>
            <person name="Lin M.F."/>
            <person name="Heiman D.I."/>
            <person name="Young S.K."/>
            <person name="Furuya K."/>
            <person name="Guo Y."/>
            <person name="Pidoux A."/>
            <person name="Chen H.M."/>
            <person name="Robbertse B."/>
            <person name="Goldberg J.M."/>
            <person name="Aoki K."/>
            <person name="Bayne E.H."/>
            <person name="Berlin A.M."/>
            <person name="Desjardins C.A."/>
            <person name="Dobbs E."/>
            <person name="Dukaj L."/>
            <person name="Fan L."/>
            <person name="FitzGerald M.G."/>
            <person name="French C."/>
            <person name="Gujja S."/>
            <person name="Hansen K."/>
            <person name="Keifenheim D."/>
            <person name="Levin J.Z."/>
            <person name="Mosher R.A."/>
            <person name="Mueller C.A."/>
            <person name="Pfiffner J."/>
            <person name="Priest M."/>
            <person name="Russ C."/>
            <person name="Smialowska A."/>
            <person name="Swoboda P."/>
            <person name="Sykes S.M."/>
            <person name="Vaughn M."/>
            <person name="Vengrova S."/>
            <person name="Yoder R."/>
            <person name="Zeng Q."/>
            <person name="Allshire R."/>
            <person name="Baulcombe D."/>
            <person name="Birren B.W."/>
            <person name="Brown W."/>
            <person name="Ekwall K."/>
            <person name="Kellis M."/>
            <person name="Leatherwood J."/>
            <person name="Levin H."/>
            <person name="Margalit H."/>
            <person name="Martienssen R."/>
            <person name="Nieduszynski C.A."/>
            <person name="Spatafora J.W."/>
            <person name="Friedman N."/>
            <person name="Dalgaard J.Z."/>
            <person name="Baumann P."/>
            <person name="Niki H."/>
            <person name="Regev A."/>
            <person name="Nusbaum C."/>
        </authorList>
    </citation>
    <scope>NUCLEOTIDE SEQUENCE [LARGE SCALE GENOMIC DNA]</scope>
    <source>
        <strain evidence="6">yFS286</strain>
    </source>
</reference>
<comment type="subcellular location">
    <subcellularLocation>
        <location evidence="1">Nucleus</location>
    </subcellularLocation>
</comment>
<dbReference type="GO" id="GO:0005721">
    <property type="term" value="C:pericentric heterochromatin"/>
    <property type="evidence" value="ECO:0007669"/>
    <property type="project" value="EnsemblFungi"/>
</dbReference>
<gene>
    <name evidence="5" type="ORF">SOCG_00666</name>
</gene>
<feature type="compositionally biased region" description="Acidic residues" evidence="3">
    <location>
        <begin position="42"/>
        <end position="53"/>
    </location>
</feature>
<dbReference type="GO" id="GO:0030466">
    <property type="term" value="P:silent mating-type cassette heterochromatin formation"/>
    <property type="evidence" value="ECO:0007669"/>
    <property type="project" value="EnsemblFungi"/>
</dbReference>